<comment type="caution">
    <text evidence="7">The sequence shown here is derived from an EMBL/GenBank/DDBJ whole genome shotgun (WGS) entry which is preliminary data.</text>
</comment>
<evidence type="ECO:0000256" key="4">
    <source>
        <dbReference type="ARBA" id="ARBA00023237"/>
    </source>
</evidence>
<keyword evidence="1 6" id="KW-0732">Signal</keyword>
<keyword evidence="2 6" id="KW-0472">Membrane</keyword>
<evidence type="ECO:0000256" key="6">
    <source>
        <dbReference type="HAMAP-Rule" id="MF_00924"/>
    </source>
</evidence>
<sequence>MNSKVIGLSLFALAVSGCASKEERQIASGSYQYLEASQQKVLEVPAELDTPQFSRRYELPELGENADPSLVGERLKVVSPALILPLVAGSHVEEGSEDAKVLFDQIDDSEPLQKTVWDTVLKYLEKNQIGVESFEPDNRLLVTDWVVEMVETESAWYDFTDSFKPVRKKFKFTMNVAPHGRTASLKSNLIAYEDPEDNKTLSQVDVISKRNEESAFLNSVIAEYDFGLRLARTQRIAMIRQGFDSNMGFNEDGEPAIMVDAEYENTWPRLLLVLRKMGFDVKDLDQSTGLLFVQYTGAEQSWWGNLFGSSEGLQIEKEDYRLKVSDVGEKTAVTFMNDESAPFDTKLITEVFAPFKEYMGTENLDI</sequence>
<dbReference type="Gene3D" id="3.30.530.50">
    <property type="match status" value="1"/>
</dbReference>
<dbReference type="AlphaFoldDB" id="A0AAW8QWS1"/>
<dbReference type="GO" id="GO:0009279">
    <property type="term" value="C:cell outer membrane"/>
    <property type="evidence" value="ECO:0007669"/>
    <property type="project" value="UniProtKB-SubCell"/>
</dbReference>
<proteinExistence type="inferred from homology"/>
<dbReference type="Gene3D" id="3.30.310.170">
    <property type="entry name" value="Outer membrane protein assembly factor BamC"/>
    <property type="match status" value="1"/>
</dbReference>
<dbReference type="PROSITE" id="PS51257">
    <property type="entry name" value="PROKAR_LIPOPROTEIN"/>
    <property type="match status" value="1"/>
</dbReference>
<evidence type="ECO:0000256" key="3">
    <source>
        <dbReference type="ARBA" id="ARBA00023139"/>
    </source>
</evidence>
<evidence type="ECO:0000313" key="8">
    <source>
        <dbReference type="Proteomes" id="UP001249020"/>
    </source>
</evidence>
<dbReference type="InterPro" id="IPR014524">
    <property type="entry name" value="BamC"/>
</dbReference>
<protein>
    <recommendedName>
        <fullName evidence="6">Outer membrane protein assembly factor BamC</fullName>
    </recommendedName>
</protein>
<dbReference type="EMBL" id="JAVRIE010000001">
    <property type="protein sequence ID" value="MDT0581402.1"/>
    <property type="molecule type" value="Genomic_DNA"/>
</dbReference>
<keyword evidence="8" id="KW-1185">Reference proteome</keyword>
<dbReference type="InterPro" id="IPR010653">
    <property type="entry name" value="NlpB/DapX"/>
</dbReference>
<gene>
    <name evidence="6 7" type="primary">bamC</name>
    <name evidence="7" type="ORF">RM544_02535</name>
</gene>
<dbReference type="RefSeq" id="WP_311360203.1">
    <property type="nucleotide sequence ID" value="NZ_JAVRIE010000001.1"/>
</dbReference>
<evidence type="ECO:0000313" key="7">
    <source>
        <dbReference type="EMBL" id="MDT0581402.1"/>
    </source>
</evidence>
<evidence type="ECO:0000256" key="2">
    <source>
        <dbReference type="ARBA" id="ARBA00023136"/>
    </source>
</evidence>
<dbReference type="GO" id="GO:0051205">
    <property type="term" value="P:protein insertion into membrane"/>
    <property type="evidence" value="ECO:0007669"/>
    <property type="project" value="UniProtKB-UniRule"/>
</dbReference>
<comment type="function">
    <text evidence="6">Part of the outer membrane protein assembly complex, which is involved in assembly and insertion of beta-barrel proteins into the outer membrane.</text>
</comment>
<dbReference type="Proteomes" id="UP001249020">
    <property type="component" value="Unassembled WGS sequence"/>
</dbReference>
<comment type="subcellular location">
    <subcellularLocation>
        <location evidence="6">Cell outer membrane</location>
        <topology evidence="6">Lipid-anchor</topology>
    </subcellularLocation>
</comment>
<evidence type="ECO:0000256" key="5">
    <source>
        <dbReference type="ARBA" id="ARBA00023288"/>
    </source>
</evidence>
<comment type="similarity">
    <text evidence="6">Belongs to the BamC family.</text>
</comment>
<reference evidence="7 8" key="1">
    <citation type="submission" date="2023-09" db="EMBL/GenBank/DDBJ databases">
        <authorList>
            <person name="Rey-Velasco X."/>
        </authorList>
    </citation>
    <scope>NUCLEOTIDE SEQUENCE [LARGE SCALE GENOMIC DNA]</scope>
    <source>
        <strain evidence="7 8">W409</strain>
    </source>
</reference>
<keyword evidence="4 6" id="KW-0998">Cell outer membrane</keyword>
<dbReference type="GO" id="GO:0043165">
    <property type="term" value="P:Gram-negative-bacterium-type cell outer membrane assembly"/>
    <property type="evidence" value="ECO:0007669"/>
    <property type="project" value="UniProtKB-UniRule"/>
</dbReference>
<accession>A0AAW8QWS1</accession>
<evidence type="ECO:0000256" key="1">
    <source>
        <dbReference type="ARBA" id="ARBA00022729"/>
    </source>
</evidence>
<organism evidence="7 8">
    <name type="scientific">Brumicola blandensis</name>
    <dbReference type="NCBI Taxonomy" id="3075611"/>
    <lineage>
        <taxon>Bacteria</taxon>
        <taxon>Pseudomonadati</taxon>
        <taxon>Pseudomonadota</taxon>
        <taxon>Gammaproteobacteria</taxon>
        <taxon>Alteromonadales</taxon>
        <taxon>Alteromonadaceae</taxon>
        <taxon>Brumicola</taxon>
    </lineage>
</organism>
<keyword evidence="3 6" id="KW-0564">Palmitate</keyword>
<dbReference type="Pfam" id="PF06804">
    <property type="entry name" value="Lipoprotein_18"/>
    <property type="match status" value="1"/>
</dbReference>
<name>A0AAW8QWS1_9ALTE</name>
<dbReference type="InterPro" id="IPR042268">
    <property type="entry name" value="BamC_C"/>
</dbReference>
<dbReference type="HAMAP" id="MF_00924">
    <property type="entry name" value="OM_assembly_BamC"/>
    <property type="match status" value="1"/>
</dbReference>
<keyword evidence="5 6" id="KW-0449">Lipoprotein</keyword>
<comment type="subunit">
    <text evidence="6">Part of the Bam complex.</text>
</comment>